<feature type="transmembrane region" description="Helical" evidence="1">
    <location>
        <begin position="6"/>
        <end position="26"/>
    </location>
</feature>
<dbReference type="InterPro" id="IPR007172">
    <property type="entry name" value="DUF374"/>
</dbReference>
<sequence>MKKNFLRWAGVIIIPALIFSLMRFLWLTYRKKYHFIDNPIEGQCIAVTWHGELLVSPQVYRELRKTQLTSAIISQHFNGELIARVLGFFDILGLRGSSKRGAKSVLINSIKAIKDGRTIMITPDGPRGPRYSMSDGAVALALRSKLPIMVVNYRPSSYWQLKSWDRFLIPKPFSRLEIYHQIINLENMDKNEAKKHLQSAMNSYSL</sequence>
<dbReference type="AlphaFoldDB" id="A0A1W1BBL3"/>
<name>A0A1W1BBL3_9ZZZZ</name>
<organism evidence="3">
    <name type="scientific">hydrothermal vent metagenome</name>
    <dbReference type="NCBI Taxonomy" id="652676"/>
    <lineage>
        <taxon>unclassified sequences</taxon>
        <taxon>metagenomes</taxon>
        <taxon>ecological metagenomes</taxon>
    </lineage>
</organism>
<keyword evidence="1" id="KW-0812">Transmembrane</keyword>
<keyword evidence="1" id="KW-1133">Transmembrane helix</keyword>
<protein>
    <submittedName>
        <fullName evidence="3">Putative lipoprotein</fullName>
    </submittedName>
</protein>
<evidence type="ECO:0000256" key="1">
    <source>
        <dbReference type="SAM" id="Phobius"/>
    </source>
</evidence>
<reference evidence="3" key="1">
    <citation type="submission" date="2016-10" db="EMBL/GenBank/DDBJ databases">
        <authorList>
            <person name="de Groot N.N."/>
        </authorList>
    </citation>
    <scope>NUCLEOTIDE SEQUENCE</scope>
</reference>
<proteinExistence type="predicted"/>
<feature type="domain" description="DUF374" evidence="2">
    <location>
        <begin position="67"/>
        <end position="130"/>
    </location>
</feature>
<dbReference type="Pfam" id="PF04028">
    <property type="entry name" value="DUF374"/>
    <property type="match status" value="1"/>
</dbReference>
<gene>
    <name evidence="3" type="ORF">MNB_SV-12-1107</name>
</gene>
<evidence type="ECO:0000313" key="3">
    <source>
        <dbReference type="EMBL" id="SFV50936.1"/>
    </source>
</evidence>
<dbReference type="CDD" id="cd07983">
    <property type="entry name" value="LPLAT_DUF374-like"/>
    <property type="match status" value="1"/>
</dbReference>
<accession>A0A1W1BBL3</accession>
<evidence type="ECO:0000259" key="2">
    <source>
        <dbReference type="Pfam" id="PF04028"/>
    </source>
</evidence>
<dbReference type="EMBL" id="FPHE01000014">
    <property type="protein sequence ID" value="SFV50936.1"/>
    <property type="molecule type" value="Genomic_DNA"/>
</dbReference>
<keyword evidence="1" id="KW-0472">Membrane</keyword>
<keyword evidence="3" id="KW-0449">Lipoprotein</keyword>